<sequence>MKVFNFNPEARHSSGLSETFSGLLSLPLLRTLSQWLLASNRLRHEETLRRITSGRRNHFRSSYSCLNKRNKLNLSVTIVTWVNGRTHFYSILYENGSIYSMVSIYHSMYDLAKINEMLQANFLVPSMKQRPLFGFYAKELTQRPRYAVWLQTSDLSLQY</sequence>
<evidence type="ECO:0000313" key="1">
    <source>
        <dbReference type="EMBL" id="GBM45453.1"/>
    </source>
</evidence>
<dbReference type="AlphaFoldDB" id="A0A4Y2FVX6"/>
<dbReference type="Proteomes" id="UP000499080">
    <property type="component" value="Unassembled WGS sequence"/>
</dbReference>
<protein>
    <submittedName>
        <fullName evidence="1">Uncharacterized protein</fullName>
    </submittedName>
</protein>
<gene>
    <name evidence="1" type="ORF">AVEN_167917_1</name>
</gene>
<keyword evidence="2" id="KW-1185">Reference proteome</keyword>
<comment type="caution">
    <text evidence="1">The sequence shown here is derived from an EMBL/GenBank/DDBJ whole genome shotgun (WGS) entry which is preliminary data.</text>
</comment>
<proteinExistence type="predicted"/>
<reference evidence="1 2" key="1">
    <citation type="journal article" date="2019" name="Sci. Rep.">
        <title>Orb-weaving spider Araneus ventricosus genome elucidates the spidroin gene catalogue.</title>
        <authorList>
            <person name="Kono N."/>
            <person name="Nakamura H."/>
            <person name="Ohtoshi R."/>
            <person name="Moran D.A.P."/>
            <person name="Shinohara A."/>
            <person name="Yoshida Y."/>
            <person name="Fujiwara M."/>
            <person name="Mori M."/>
            <person name="Tomita M."/>
            <person name="Arakawa K."/>
        </authorList>
    </citation>
    <scope>NUCLEOTIDE SEQUENCE [LARGE SCALE GENOMIC DNA]</scope>
</reference>
<accession>A0A4Y2FVX6</accession>
<organism evidence="1 2">
    <name type="scientific">Araneus ventricosus</name>
    <name type="common">Orbweaver spider</name>
    <name type="synonym">Epeira ventricosa</name>
    <dbReference type="NCBI Taxonomy" id="182803"/>
    <lineage>
        <taxon>Eukaryota</taxon>
        <taxon>Metazoa</taxon>
        <taxon>Ecdysozoa</taxon>
        <taxon>Arthropoda</taxon>
        <taxon>Chelicerata</taxon>
        <taxon>Arachnida</taxon>
        <taxon>Araneae</taxon>
        <taxon>Araneomorphae</taxon>
        <taxon>Entelegynae</taxon>
        <taxon>Araneoidea</taxon>
        <taxon>Araneidae</taxon>
        <taxon>Araneus</taxon>
    </lineage>
</organism>
<dbReference type="EMBL" id="BGPR01001101">
    <property type="protein sequence ID" value="GBM45453.1"/>
    <property type="molecule type" value="Genomic_DNA"/>
</dbReference>
<evidence type="ECO:0000313" key="2">
    <source>
        <dbReference type="Proteomes" id="UP000499080"/>
    </source>
</evidence>
<name>A0A4Y2FVX6_ARAVE</name>